<feature type="region of interest" description="Disordered" evidence="5">
    <location>
        <begin position="243"/>
        <end position="269"/>
    </location>
</feature>
<proteinExistence type="predicted"/>
<dbReference type="PANTHER" id="PTHR47424">
    <property type="entry name" value="REGULATORY PROTEIN GAL4"/>
    <property type="match status" value="1"/>
</dbReference>
<dbReference type="CDD" id="cd12148">
    <property type="entry name" value="fungal_TF_MHR"/>
    <property type="match status" value="1"/>
</dbReference>
<sequence length="860" mass="95297">MSEVQAAVAPKRKGPNRRIPDRLRKRSAQSCDLCRKRRCKCVPDPSGHGCMACRGQGLDCAFTLPRKTRFYGSVDDLSDRYKCLEAIVRGAFPGDPISTAAELRQLGQRMGYLMPDPPAQSAEPADIDEILQTSSTAAISGSHSLGSETLKPDNQDAGVLDADTRFVKTDDESSGDEPLSLIRDTSGREHYIGPSGSLQFFSQLRRLVISREKQQSLDEQSPPTVSKFTEDDTAQALEADTNHDDAADPTSEQSLDNTSPSHGLSPGSITSSIAKEFTKQPYDVADEVFKQLPPRHIVDLLLQSFFKHVHGDFPLFHRGTFEEEYESYLGSLRQKNSRQQAIAPAQVEWGWIGCLQMMIVFGSLSQPDIAGIDHVALRRQCVTNSRNLLPQLISKCTLSNVRALLLLSLFLHNNNERNAAWNLVGTATRISFALGLHRQDVAASFRPIEREVRKRVFCTLYWFEQFLASSLGRPSGLNDCDVEVASPREGVLSGYDEGDELNSLSLKLQVILGKARISQAVRHSNDTQRTSTRQEESAWETLASLKSWKAEAKSCQILNIPCISEPGDPLAEKDEDSISFQQLKTLLGWQNKSRLRAALLLHMQYRYIAVMVTRPFLLRDVALSRRLEKNTTSSRAGQAKDPSLAELSVQNACQLTRIVLLLDSFGIVNGISGMDVFYTYCASMVLILRSLRDPTTDTSEQTLQAEMRQLISASREVVLRVVKSGTMKRFARVMASFEDSVFHHSHSAGLGADNGQSNGQMRRATAGNNRIHSSQPATPNVQARMPLDPRLQGAAALPPGSFDDHQRMGEMWPQTSLVTFEGLPDFNSWMVPFFGGVEVDTPMMEWGEFDALLAGQGTQQ</sequence>
<dbReference type="RefSeq" id="XP_030992841.1">
    <property type="nucleotide sequence ID" value="XM_031142796.1"/>
</dbReference>
<dbReference type="PROSITE" id="PS50048">
    <property type="entry name" value="ZN2_CY6_FUNGAL_2"/>
    <property type="match status" value="1"/>
</dbReference>
<organism evidence="7 8">
    <name type="scientific">Thyridium curvatum</name>
    <dbReference type="NCBI Taxonomy" id="1093900"/>
    <lineage>
        <taxon>Eukaryota</taxon>
        <taxon>Fungi</taxon>
        <taxon>Dikarya</taxon>
        <taxon>Ascomycota</taxon>
        <taxon>Pezizomycotina</taxon>
        <taxon>Sordariomycetes</taxon>
        <taxon>Sordariomycetidae</taxon>
        <taxon>Thyridiales</taxon>
        <taxon>Thyridiaceae</taxon>
        <taxon>Thyridium</taxon>
    </lineage>
</organism>
<dbReference type="SUPFAM" id="SSF57701">
    <property type="entry name" value="Zn2/Cys6 DNA-binding domain"/>
    <property type="match status" value="1"/>
</dbReference>
<dbReference type="Gene3D" id="4.10.240.10">
    <property type="entry name" value="Zn(2)-C6 fungal-type DNA-binding domain"/>
    <property type="match status" value="1"/>
</dbReference>
<keyword evidence="8" id="KW-1185">Reference proteome</keyword>
<dbReference type="PANTHER" id="PTHR47424:SF6">
    <property type="entry name" value="PROLINE UTILIZATION TRANS-ACTIVATOR"/>
    <property type="match status" value="1"/>
</dbReference>
<dbReference type="OrthoDB" id="5344325at2759"/>
<protein>
    <recommendedName>
        <fullName evidence="6">Zn(2)-C6 fungal-type domain-containing protein</fullName>
    </recommendedName>
</protein>
<evidence type="ECO:0000259" key="6">
    <source>
        <dbReference type="PROSITE" id="PS50048"/>
    </source>
</evidence>
<feature type="domain" description="Zn(2)-C6 fungal-type" evidence="6">
    <location>
        <begin position="30"/>
        <end position="62"/>
    </location>
</feature>
<keyword evidence="3" id="KW-0804">Transcription</keyword>
<evidence type="ECO:0000256" key="2">
    <source>
        <dbReference type="ARBA" id="ARBA00023015"/>
    </source>
</evidence>
<dbReference type="Proteomes" id="UP000319257">
    <property type="component" value="Unassembled WGS sequence"/>
</dbReference>
<accession>A0A507B3F9</accession>
<dbReference type="GO" id="GO:0000981">
    <property type="term" value="F:DNA-binding transcription factor activity, RNA polymerase II-specific"/>
    <property type="evidence" value="ECO:0007669"/>
    <property type="project" value="InterPro"/>
</dbReference>
<evidence type="ECO:0000256" key="4">
    <source>
        <dbReference type="ARBA" id="ARBA00023242"/>
    </source>
</evidence>
<dbReference type="InterPro" id="IPR007219">
    <property type="entry name" value="XnlR_reg_dom"/>
</dbReference>
<name>A0A507B3F9_9PEZI</name>
<evidence type="ECO:0000313" key="7">
    <source>
        <dbReference type="EMBL" id="TPX11130.1"/>
    </source>
</evidence>
<dbReference type="AlphaFoldDB" id="A0A507B3F9"/>
<dbReference type="InterPro" id="IPR051127">
    <property type="entry name" value="Fungal_SecMet_Regulators"/>
</dbReference>
<dbReference type="GeneID" id="41975438"/>
<keyword evidence="2" id="KW-0805">Transcription regulation</keyword>
<dbReference type="GO" id="GO:0003677">
    <property type="term" value="F:DNA binding"/>
    <property type="evidence" value="ECO:0007669"/>
    <property type="project" value="InterPro"/>
</dbReference>
<comment type="caution">
    <text evidence="7">The sequence shown here is derived from an EMBL/GenBank/DDBJ whole genome shotgun (WGS) entry which is preliminary data.</text>
</comment>
<dbReference type="EMBL" id="SKBQ01000050">
    <property type="protein sequence ID" value="TPX11130.1"/>
    <property type="molecule type" value="Genomic_DNA"/>
</dbReference>
<dbReference type="GO" id="GO:0006351">
    <property type="term" value="P:DNA-templated transcription"/>
    <property type="evidence" value="ECO:0007669"/>
    <property type="project" value="InterPro"/>
</dbReference>
<dbReference type="STRING" id="1093900.A0A507B3F9"/>
<feature type="region of interest" description="Disordered" evidence="5">
    <location>
        <begin position="166"/>
        <end position="195"/>
    </location>
</feature>
<evidence type="ECO:0000256" key="1">
    <source>
        <dbReference type="ARBA" id="ARBA00022723"/>
    </source>
</evidence>
<dbReference type="InterPro" id="IPR001138">
    <property type="entry name" value="Zn2Cys6_DnaBD"/>
</dbReference>
<feature type="compositionally biased region" description="Polar residues" evidence="5">
    <location>
        <begin position="250"/>
        <end position="269"/>
    </location>
</feature>
<dbReference type="CDD" id="cd00067">
    <property type="entry name" value="GAL4"/>
    <property type="match status" value="1"/>
</dbReference>
<evidence type="ECO:0000256" key="3">
    <source>
        <dbReference type="ARBA" id="ARBA00023163"/>
    </source>
</evidence>
<dbReference type="Pfam" id="PF04082">
    <property type="entry name" value="Fungal_trans"/>
    <property type="match status" value="1"/>
</dbReference>
<dbReference type="InParanoid" id="A0A507B3F9"/>
<evidence type="ECO:0000313" key="8">
    <source>
        <dbReference type="Proteomes" id="UP000319257"/>
    </source>
</evidence>
<keyword evidence="1" id="KW-0479">Metal-binding</keyword>
<feature type="region of interest" description="Disordered" evidence="5">
    <location>
        <begin position="1"/>
        <end position="21"/>
    </location>
</feature>
<dbReference type="InterPro" id="IPR036864">
    <property type="entry name" value="Zn2-C6_fun-type_DNA-bd_sf"/>
</dbReference>
<evidence type="ECO:0000256" key="5">
    <source>
        <dbReference type="SAM" id="MobiDB-lite"/>
    </source>
</evidence>
<keyword evidence="4" id="KW-0539">Nucleus</keyword>
<reference evidence="7 8" key="1">
    <citation type="submission" date="2019-06" db="EMBL/GenBank/DDBJ databases">
        <title>Draft genome sequence of the filamentous fungus Phialemoniopsis curvata isolated from diesel fuel.</title>
        <authorList>
            <person name="Varaljay V.A."/>
            <person name="Lyon W.J."/>
            <person name="Crouch A.L."/>
            <person name="Drake C.E."/>
            <person name="Hollomon J.M."/>
            <person name="Nadeau L.J."/>
            <person name="Nunn H.S."/>
            <person name="Stevenson B.S."/>
            <person name="Bojanowski C.L."/>
            <person name="Crookes-Goodson W.J."/>
        </authorList>
    </citation>
    <scope>NUCLEOTIDE SEQUENCE [LARGE SCALE GENOMIC DNA]</scope>
    <source>
        <strain evidence="7 8">D216</strain>
    </source>
</reference>
<dbReference type="GO" id="GO:0008270">
    <property type="term" value="F:zinc ion binding"/>
    <property type="evidence" value="ECO:0007669"/>
    <property type="project" value="InterPro"/>
</dbReference>
<dbReference type="SMART" id="SM00906">
    <property type="entry name" value="Fungal_trans"/>
    <property type="match status" value="1"/>
</dbReference>
<dbReference type="PROSITE" id="PS00463">
    <property type="entry name" value="ZN2_CY6_FUNGAL_1"/>
    <property type="match status" value="1"/>
</dbReference>
<gene>
    <name evidence="7" type="ORF">E0L32_007991</name>
</gene>